<dbReference type="AlphaFoldDB" id="A0A424Z361"/>
<evidence type="ECO:0000256" key="2">
    <source>
        <dbReference type="ARBA" id="ARBA00022723"/>
    </source>
</evidence>
<dbReference type="InterPro" id="IPR005801">
    <property type="entry name" value="ADC_synthase"/>
</dbReference>
<evidence type="ECO:0000313" key="6">
    <source>
        <dbReference type="EMBL" id="RQD88691.1"/>
    </source>
</evidence>
<sequence>MYIKNVNFYYRQILSKFKNSYLVEDLSRIIIGIDCDYLDANDLSFSQLKLKYELLAQKSICDHAGLFGIFSWNFISLLEKIPIFSSRNYDFPLFLFANAKAYLIYEKEHNTFLKFGDLKYFDYLRDDFNVFKKEKNYDFEILNCLKEENKDFLKMCEKAKEYLINGDIFQVVLSKQLCIKHQIDAFDYYEQLRTLNPSIYMFYFPSKYGVVLGSSPEFLLKIKDKEIFLAPIAGTRSLDNDCDINVLEKELLNDEKELSEHKMLVDLARNDASKFGINTRVENLFSIIKNKFIMHIVSEVYATMKENVSIFDVIEAVFPAGTLSGAPKIRALEIIRELEMCDRGIYGGAIGFLNFKKDVVLAILIRSAFFTKDRAYISSGAGIVLQSDSKKEYEEICAKRRALLLAFKNLKKENDDTFN</sequence>
<dbReference type="STRING" id="1813019.A2J15_01970"/>
<dbReference type="InterPro" id="IPR015890">
    <property type="entry name" value="Chorismate_C"/>
</dbReference>
<evidence type="ECO:0000256" key="3">
    <source>
        <dbReference type="ARBA" id="ARBA00022842"/>
    </source>
</evidence>
<dbReference type="RefSeq" id="WP_124134133.1">
    <property type="nucleotide sequence ID" value="NZ_QURW01000001.1"/>
</dbReference>
<dbReference type="Proteomes" id="UP000286095">
    <property type="component" value="Unassembled WGS sequence"/>
</dbReference>
<dbReference type="GO" id="GO:0046872">
    <property type="term" value="F:metal ion binding"/>
    <property type="evidence" value="ECO:0007669"/>
    <property type="project" value="UniProtKB-KW"/>
</dbReference>
<dbReference type="PANTHER" id="PTHR11236">
    <property type="entry name" value="AMINOBENZOATE/ANTHRANILATE SYNTHASE"/>
    <property type="match status" value="1"/>
</dbReference>
<keyword evidence="2" id="KW-0479">Metal-binding</keyword>
<evidence type="ECO:0000259" key="5">
    <source>
        <dbReference type="Pfam" id="PF00425"/>
    </source>
</evidence>
<evidence type="ECO:0000256" key="4">
    <source>
        <dbReference type="ARBA" id="ARBA00023239"/>
    </source>
</evidence>
<name>A0A424Z361_9BACT</name>
<keyword evidence="3" id="KW-0460">Magnesium</keyword>
<dbReference type="SUPFAM" id="SSF56322">
    <property type="entry name" value="ADC synthase"/>
    <property type="match status" value="1"/>
</dbReference>
<dbReference type="PANTHER" id="PTHR11236:SF48">
    <property type="entry name" value="ISOCHORISMATE SYNTHASE MENF"/>
    <property type="match status" value="1"/>
</dbReference>
<dbReference type="GO" id="GO:0000162">
    <property type="term" value="P:L-tryptophan biosynthetic process"/>
    <property type="evidence" value="ECO:0007669"/>
    <property type="project" value="TreeGrafter"/>
</dbReference>
<dbReference type="EMBL" id="QURW01000001">
    <property type="protein sequence ID" value="RQD88691.1"/>
    <property type="molecule type" value="Genomic_DNA"/>
</dbReference>
<feature type="domain" description="Chorismate-utilising enzyme C-terminal" evidence="5">
    <location>
        <begin position="149"/>
        <end position="399"/>
    </location>
</feature>
<accession>A0A424Z361</accession>
<proteinExistence type="predicted"/>
<gene>
    <name evidence="6" type="ORF">DZD40_00365</name>
</gene>
<dbReference type="PRINTS" id="PR00095">
    <property type="entry name" value="ANTSNTHASEI"/>
</dbReference>
<comment type="caution">
    <text evidence="6">The sequence shown here is derived from an EMBL/GenBank/DDBJ whole genome shotgun (WGS) entry which is preliminary data.</text>
</comment>
<keyword evidence="4" id="KW-0456">Lyase</keyword>
<dbReference type="Gene3D" id="3.60.120.10">
    <property type="entry name" value="Anthranilate synthase"/>
    <property type="match status" value="1"/>
</dbReference>
<comment type="cofactor">
    <cofactor evidence="1">
        <name>Mg(2+)</name>
        <dbReference type="ChEBI" id="CHEBI:18420"/>
    </cofactor>
</comment>
<evidence type="ECO:0000256" key="1">
    <source>
        <dbReference type="ARBA" id="ARBA00001946"/>
    </source>
</evidence>
<dbReference type="GO" id="GO:0016829">
    <property type="term" value="F:lyase activity"/>
    <property type="evidence" value="ECO:0007669"/>
    <property type="project" value="UniProtKB-KW"/>
</dbReference>
<organism evidence="6 7">
    <name type="scientific">Campylobacter hepaticus</name>
    <dbReference type="NCBI Taxonomy" id="1813019"/>
    <lineage>
        <taxon>Bacteria</taxon>
        <taxon>Pseudomonadati</taxon>
        <taxon>Campylobacterota</taxon>
        <taxon>Epsilonproteobacteria</taxon>
        <taxon>Campylobacterales</taxon>
        <taxon>Campylobacteraceae</taxon>
        <taxon>Campylobacter</taxon>
    </lineage>
</organism>
<evidence type="ECO:0000313" key="7">
    <source>
        <dbReference type="Proteomes" id="UP000286095"/>
    </source>
</evidence>
<dbReference type="Pfam" id="PF00425">
    <property type="entry name" value="Chorismate_bind"/>
    <property type="match status" value="1"/>
</dbReference>
<dbReference type="InterPro" id="IPR019999">
    <property type="entry name" value="Anth_synth_I-like"/>
</dbReference>
<reference evidence="6 7" key="1">
    <citation type="submission" date="2018-08" db="EMBL/GenBank/DDBJ databases">
        <title>Survival mechanisms of Campylobacter hepaticus identified by genomic analysis and comparative transcriptomic analysis of in vivo and in vitro derived bacteria.</title>
        <authorList>
            <person name="Van T.T.H."/>
            <person name="Moore R.J."/>
        </authorList>
    </citation>
    <scope>NUCLEOTIDE SEQUENCE [LARGE SCALE GENOMIC DNA]</scope>
    <source>
        <strain evidence="6 7">54L</strain>
    </source>
</reference>
<protein>
    <submittedName>
        <fullName evidence="6">Anthranilate synthase component I family protein</fullName>
    </submittedName>
</protein>